<gene>
    <name evidence="1" type="ORF">O9H85_36280</name>
</gene>
<evidence type="ECO:0000313" key="2">
    <source>
        <dbReference type="Proteomes" id="UP001527882"/>
    </source>
</evidence>
<reference evidence="1 2" key="1">
    <citation type="submission" date="2022-12" db="EMBL/GenBank/DDBJ databases">
        <title>Draft genome sequence of Paenibacillus sp. dW9.</title>
        <authorList>
            <person name="Choi E.-W."/>
            <person name="Kim D.-U."/>
        </authorList>
    </citation>
    <scope>NUCLEOTIDE SEQUENCE [LARGE SCALE GENOMIC DNA]</scope>
    <source>
        <strain evidence="2">dW9</strain>
    </source>
</reference>
<keyword evidence="2" id="KW-1185">Reference proteome</keyword>
<name>A0ABT4QLW5_9BACL</name>
<organism evidence="1 2">
    <name type="scientific">Paenibacillus gyeongsangnamensis</name>
    <dbReference type="NCBI Taxonomy" id="3388067"/>
    <lineage>
        <taxon>Bacteria</taxon>
        <taxon>Bacillati</taxon>
        <taxon>Bacillota</taxon>
        <taxon>Bacilli</taxon>
        <taxon>Bacillales</taxon>
        <taxon>Paenibacillaceae</taxon>
        <taxon>Paenibacillus</taxon>
    </lineage>
</organism>
<evidence type="ECO:0000313" key="1">
    <source>
        <dbReference type="EMBL" id="MCZ8517686.1"/>
    </source>
</evidence>
<protein>
    <submittedName>
        <fullName evidence="1">Uncharacterized protein</fullName>
    </submittedName>
</protein>
<accession>A0ABT4QLW5</accession>
<proteinExistence type="predicted"/>
<dbReference type="RefSeq" id="WP_269886214.1">
    <property type="nucleotide sequence ID" value="NZ_JAQAGZ010000047.1"/>
</dbReference>
<dbReference type="EMBL" id="JAQAGZ010000047">
    <property type="protein sequence ID" value="MCZ8517686.1"/>
    <property type="molecule type" value="Genomic_DNA"/>
</dbReference>
<sequence>MGDFVFNMNYEKRDKLLGISGEWEAGRGFKSVREFDLINISILKTAN</sequence>
<dbReference type="Proteomes" id="UP001527882">
    <property type="component" value="Unassembled WGS sequence"/>
</dbReference>
<comment type="caution">
    <text evidence="1">The sequence shown here is derived from an EMBL/GenBank/DDBJ whole genome shotgun (WGS) entry which is preliminary data.</text>
</comment>